<evidence type="ECO:0000259" key="8">
    <source>
        <dbReference type="Pfam" id="PF05504"/>
    </source>
</evidence>
<dbReference type="InterPro" id="IPR038501">
    <property type="entry name" value="Spore_GerAC_C_sf"/>
</dbReference>
<organism evidence="10 11">
    <name type="scientific">Anoxybacteroides amylolyticum</name>
    <dbReference type="NCBI Taxonomy" id="294699"/>
    <lineage>
        <taxon>Bacteria</taxon>
        <taxon>Bacillati</taxon>
        <taxon>Bacillota</taxon>
        <taxon>Bacilli</taxon>
        <taxon>Bacillales</taxon>
        <taxon>Anoxybacillaceae</taxon>
        <taxon>Anoxybacteroides</taxon>
    </lineage>
</organism>
<dbReference type="GO" id="GO:0009847">
    <property type="term" value="P:spore germination"/>
    <property type="evidence" value="ECO:0007669"/>
    <property type="project" value="InterPro"/>
</dbReference>
<dbReference type="OrthoDB" id="2592518at2"/>
<evidence type="ECO:0000256" key="4">
    <source>
        <dbReference type="ARBA" id="ARBA00022729"/>
    </source>
</evidence>
<protein>
    <submittedName>
        <fullName evidence="10">Germination, Ger(X)C family protein</fullName>
    </submittedName>
</protein>
<dbReference type="KEGG" id="aamy:GFC30_1276"/>
<dbReference type="InterPro" id="IPR057336">
    <property type="entry name" value="GerAC_N"/>
</dbReference>
<evidence type="ECO:0000256" key="5">
    <source>
        <dbReference type="ARBA" id="ARBA00023136"/>
    </source>
</evidence>
<evidence type="ECO:0000256" key="2">
    <source>
        <dbReference type="ARBA" id="ARBA00007886"/>
    </source>
</evidence>
<sequence length="359" mass="41100">MKRTVCFVFLLTILLAGCKSSRIVDQVQIIHAMGYDWKNGKYIGTAIYPTFKQGPMTKPDILTTESSTTYDLIPRLSSKSALPIEEGQMRLVLFGESFAKKGITEIVHSLARNNKVGSHLQLAVAKGDAEELLRITAKTTLSDTLYLSNLVEQNIREMNLPNTNLHIFLYNYFGKGRDPFLPYFEKKGDFVKLEGLALFKDGHYVGRIDLRQSFLVKLLLDETKNGVYQIPISQNEKKGRVLLENLFATSQYSLKKGKQPIIDIYIRIRASVRDYPTWLDLAEAKNFHNVEKQMEKHLSQDIKRLISSFQKKEIDPLGIGDFVRSHTRHWDEKKFNKQYPALHIRPHVKVNIAETGIGQ</sequence>
<reference evidence="10 11" key="1">
    <citation type="journal article" date="2006" name="Syst. Appl. Microbiol.">
        <title>Anoxybacillus amylolyticus sp. nov., a thermophilic amylase producing bacterium isolated from Mount Rittmann (Antarctica).</title>
        <authorList>
            <person name="Poli A."/>
            <person name="Esposito E."/>
            <person name="Lama L."/>
            <person name="Orlando P."/>
            <person name="Nicolaus G."/>
            <person name="de Appolonia F."/>
            <person name="Gambacorta A."/>
            <person name="Nicolaus B."/>
        </authorList>
    </citation>
    <scope>NUCLEOTIDE SEQUENCE [LARGE SCALE GENOMIC DNA]</scope>
    <source>
        <strain evidence="10 11">DSM 15939</strain>
    </source>
</reference>
<evidence type="ECO:0000259" key="9">
    <source>
        <dbReference type="Pfam" id="PF25198"/>
    </source>
</evidence>
<evidence type="ECO:0000256" key="3">
    <source>
        <dbReference type="ARBA" id="ARBA00022544"/>
    </source>
</evidence>
<dbReference type="PANTHER" id="PTHR35789">
    <property type="entry name" value="SPORE GERMINATION PROTEIN B3"/>
    <property type="match status" value="1"/>
</dbReference>
<dbReference type="GO" id="GO:0016020">
    <property type="term" value="C:membrane"/>
    <property type="evidence" value="ECO:0007669"/>
    <property type="project" value="UniProtKB-SubCell"/>
</dbReference>
<dbReference type="Pfam" id="PF05504">
    <property type="entry name" value="Spore_GerAC"/>
    <property type="match status" value="1"/>
</dbReference>
<keyword evidence="6" id="KW-0564">Palmitate</keyword>
<gene>
    <name evidence="10" type="ORF">GFC30_1276</name>
</gene>
<dbReference type="RefSeq" id="WP_066323391.1">
    <property type="nucleotide sequence ID" value="NZ_CP015438.1"/>
</dbReference>
<name>A0A167TIM7_9BACL</name>
<dbReference type="PATRIC" id="fig|294699.3.peg.1290"/>
<keyword evidence="3" id="KW-0309">Germination</keyword>
<dbReference type="InterPro" id="IPR046953">
    <property type="entry name" value="Spore_GerAC-like_C"/>
</dbReference>
<evidence type="ECO:0000256" key="1">
    <source>
        <dbReference type="ARBA" id="ARBA00004635"/>
    </source>
</evidence>
<dbReference type="EMBL" id="CP015438">
    <property type="protein sequence ID" value="ANB60944.1"/>
    <property type="molecule type" value="Genomic_DNA"/>
</dbReference>
<proteinExistence type="inferred from homology"/>
<evidence type="ECO:0000313" key="11">
    <source>
        <dbReference type="Proteomes" id="UP000076865"/>
    </source>
</evidence>
<dbReference type="NCBIfam" id="TIGR02887">
    <property type="entry name" value="spore_ger_x_C"/>
    <property type="match status" value="1"/>
</dbReference>
<evidence type="ECO:0000256" key="6">
    <source>
        <dbReference type="ARBA" id="ARBA00023139"/>
    </source>
</evidence>
<dbReference type="PROSITE" id="PS51257">
    <property type="entry name" value="PROKAR_LIPOPROTEIN"/>
    <property type="match status" value="1"/>
</dbReference>
<dbReference type="AlphaFoldDB" id="A0A167TIM7"/>
<keyword evidence="5" id="KW-0472">Membrane</keyword>
<evidence type="ECO:0000313" key="10">
    <source>
        <dbReference type="EMBL" id="ANB60944.1"/>
    </source>
</evidence>
<keyword evidence="7" id="KW-0449">Lipoprotein</keyword>
<dbReference type="Proteomes" id="UP000076865">
    <property type="component" value="Chromosome"/>
</dbReference>
<dbReference type="InterPro" id="IPR008844">
    <property type="entry name" value="Spore_GerAC-like"/>
</dbReference>
<accession>A0A167TIM7</accession>
<dbReference type="Pfam" id="PF25198">
    <property type="entry name" value="Spore_GerAC_N"/>
    <property type="match status" value="1"/>
</dbReference>
<comment type="similarity">
    <text evidence="2">Belongs to the GerABKC lipoprotein family.</text>
</comment>
<keyword evidence="11" id="KW-1185">Reference proteome</keyword>
<dbReference type="Gene3D" id="3.30.300.210">
    <property type="entry name" value="Nutrient germinant receptor protein C, domain 3"/>
    <property type="match status" value="1"/>
</dbReference>
<keyword evidence="4" id="KW-0732">Signal</keyword>
<feature type="domain" description="Spore germination GerAC-like C-terminal" evidence="8">
    <location>
        <begin position="194"/>
        <end position="356"/>
    </location>
</feature>
<comment type="subcellular location">
    <subcellularLocation>
        <location evidence="1">Membrane</location>
        <topology evidence="1">Lipid-anchor</topology>
    </subcellularLocation>
</comment>
<feature type="domain" description="Spore germination protein N-terminal" evidence="9">
    <location>
        <begin position="21"/>
        <end position="185"/>
    </location>
</feature>
<evidence type="ECO:0000256" key="7">
    <source>
        <dbReference type="ARBA" id="ARBA00023288"/>
    </source>
</evidence>
<dbReference type="PANTHER" id="PTHR35789:SF1">
    <property type="entry name" value="SPORE GERMINATION PROTEIN B3"/>
    <property type="match status" value="1"/>
</dbReference>